<dbReference type="PROSITE" id="PS51146">
    <property type="entry name" value="KAIC"/>
    <property type="match status" value="1"/>
</dbReference>
<keyword evidence="6" id="KW-1185">Reference proteome</keyword>
<name>A0A1Y3GGK7_9EURY</name>
<dbReference type="InterPro" id="IPR010624">
    <property type="entry name" value="KaiC_dom"/>
</dbReference>
<dbReference type="InterPro" id="IPR027417">
    <property type="entry name" value="P-loop_NTPase"/>
</dbReference>
<comment type="caution">
    <text evidence="5">The sequence shown here is derived from an EMBL/GenBank/DDBJ whole genome shotgun (WGS) entry which is preliminary data.</text>
</comment>
<dbReference type="GO" id="GO:0005524">
    <property type="term" value="F:ATP binding"/>
    <property type="evidence" value="ECO:0007669"/>
    <property type="project" value="UniProtKB-KW"/>
</dbReference>
<evidence type="ECO:0000256" key="1">
    <source>
        <dbReference type="ARBA" id="ARBA00022741"/>
    </source>
</evidence>
<dbReference type="PANTHER" id="PTHR43637">
    <property type="entry name" value="UPF0273 PROTEIN TM_0370"/>
    <property type="match status" value="1"/>
</dbReference>
<dbReference type="Pfam" id="PF06745">
    <property type="entry name" value="ATPase"/>
    <property type="match status" value="1"/>
</dbReference>
<dbReference type="Gene3D" id="3.40.50.300">
    <property type="entry name" value="P-loop containing nucleotide triphosphate hydrolases"/>
    <property type="match status" value="1"/>
</dbReference>
<evidence type="ECO:0000256" key="2">
    <source>
        <dbReference type="ARBA" id="ARBA00022840"/>
    </source>
</evidence>
<keyword evidence="1" id="KW-0547">Nucleotide-binding</keyword>
<proteinExistence type="predicted"/>
<sequence>MVVEDSDFSGFDFDDDEDGFEGGSQSERVPTGIKGFDELCGGGLLKNRSYLVSGNAGSGKSTFSIQYLHNGVVEYDEPGILVVTEEDPKNIRENMKSYNMDLKKLEQHDKLAILDSQSAKVGIPTDEEYVEVDPFDMDSTLKRIVEIKEDIGAKRCVFDSTTSLGFVSDTQKQLRINFLKLSATLSAIGLTSLLTSEVLDKNRMSRFDMEEFVTEGTIRLYNERKEGVRSRSIEVYKMRGSDHSKKINPFEISSKGIEVHPKEDVYF</sequence>
<dbReference type="SUPFAM" id="SSF52540">
    <property type="entry name" value="P-loop containing nucleoside triphosphate hydrolases"/>
    <property type="match status" value="1"/>
</dbReference>
<dbReference type="PANTHER" id="PTHR43637:SF1">
    <property type="entry name" value="UPF0273 PROTEIN TM_0370"/>
    <property type="match status" value="1"/>
</dbReference>
<evidence type="ECO:0000313" key="5">
    <source>
        <dbReference type="EMBL" id="OUJ18506.1"/>
    </source>
</evidence>
<dbReference type="AlphaFoldDB" id="A0A1Y3GGK7"/>
<protein>
    <submittedName>
        <fullName evidence="5">KaiC family ATPase implicated in signal transduction</fullName>
    </submittedName>
</protein>
<gene>
    <name evidence="5" type="ORF">AMET1_1425</name>
</gene>
<reference evidence="5 6" key="1">
    <citation type="submission" date="2016-12" db="EMBL/GenBank/DDBJ databases">
        <title>Discovery of methanogenic haloarchaea.</title>
        <authorList>
            <person name="Sorokin D.Y."/>
            <person name="Makarova K.S."/>
            <person name="Abbas B."/>
            <person name="Ferrer M."/>
            <person name="Golyshin P.N."/>
        </authorList>
    </citation>
    <scope>NUCLEOTIDE SEQUENCE [LARGE SCALE GENOMIC DNA]</scope>
    <source>
        <strain evidence="5">AMET1</strain>
    </source>
</reference>
<accession>A0A1Y3GGK7</accession>
<feature type="compositionally biased region" description="Acidic residues" evidence="3">
    <location>
        <begin position="1"/>
        <end position="20"/>
    </location>
</feature>
<feature type="region of interest" description="Disordered" evidence="3">
    <location>
        <begin position="1"/>
        <end position="31"/>
    </location>
</feature>
<dbReference type="Proteomes" id="UP000195137">
    <property type="component" value="Unassembled WGS sequence"/>
</dbReference>
<evidence type="ECO:0000259" key="4">
    <source>
        <dbReference type="PROSITE" id="PS51146"/>
    </source>
</evidence>
<feature type="domain" description="KaiC" evidence="4">
    <location>
        <begin position="27"/>
        <end position="267"/>
    </location>
</feature>
<dbReference type="InterPro" id="IPR014774">
    <property type="entry name" value="KaiC-like_dom"/>
</dbReference>
<dbReference type="EMBL" id="MRZU01000004">
    <property type="protein sequence ID" value="OUJ18506.1"/>
    <property type="molecule type" value="Genomic_DNA"/>
</dbReference>
<evidence type="ECO:0000256" key="3">
    <source>
        <dbReference type="SAM" id="MobiDB-lite"/>
    </source>
</evidence>
<organism evidence="5 6">
    <name type="scientific">Methanonatronarchaeum thermophilum</name>
    <dbReference type="NCBI Taxonomy" id="1927129"/>
    <lineage>
        <taxon>Archaea</taxon>
        <taxon>Methanobacteriati</taxon>
        <taxon>Methanobacteriota</taxon>
        <taxon>Methanonatronarchaeia</taxon>
        <taxon>Methanonatronarchaeales</taxon>
        <taxon>Methanonatronarchaeaceae</taxon>
        <taxon>Methanonatronarchaeum</taxon>
    </lineage>
</organism>
<evidence type="ECO:0000313" key="6">
    <source>
        <dbReference type="Proteomes" id="UP000195137"/>
    </source>
</evidence>
<keyword evidence="2" id="KW-0067">ATP-binding</keyword>